<proteinExistence type="predicted"/>
<comment type="caution">
    <text evidence="1">The sequence shown here is derived from an EMBL/GenBank/DDBJ whole genome shotgun (WGS) entry which is preliminary data.</text>
</comment>
<keyword evidence="2" id="KW-1185">Reference proteome</keyword>
<feature type="non-terminal residue" evidence="1">
    <location>
        <position position="1"/>
    </location>
</feature>
<gene>
    <name evidence="1" type="ORF">ACFQZU_20915</name>
</gene>
<dbReference type="Proteomes" id="UP001596956">
    <property type="component" value="Unassembled WGS sequence"/>
</dbReference>
<protein>
    <submittedName>
        <fullName evidence="1">Uncharacterized protein</fullName>
    </submittedName>
</protein>
<accession>A0ABW3BL25</accession>
<evidence type="ECO:0000313" key="1">
    <source>
        <dbReference type="EMBL" id="MFD0803761.1"/>
    </source>
</evidence>
<organism evidence="1 2">
    <name type="scientific">Streptomonospora algeriensis</name>
    <dbReference type="NCBI Taxonomy" id="995084"/>
    <lineage>
        <taxon>Bacteria</taxon>
        <taxon>Bacillati</taxon>
        <taxon>Actinomycetota</taxon>
        <taxon>Actinomycetes</taxon>
        <taxon>Streptosporangiales</taxon>
        <taxon>Nocardiopsidaceae</taxon>
        <taxon>Streptomonospora</taxon>
    </lineage>
</organism>
<sequence>PAHAVLREAVEHLRRYLERSGDLGYAMAVLSTLRTSGGGAARQRAAYTRRSRPADVVDYLAEATVQGLEASITPPTAVPPAHARPCGG</sequence>
<reference evidence="2" key="1">
    <citation type="journal article" date="2019" name="Int. J. Syst. Evol. Microbiol.">
        <title>The Global Catalogue of Microorganisms (GCM) 10K type strain sequencing project: providing services to taxonomists for standard genome sequencing and annotation.</title>
        <authorList>
            <consortium name="The Broad Institute Genomics Platform"/>
            <consortium name="The Broad Institute Genome Sequencing Center for Infectious Disease"/>
            <person name="Wu L."/>
            <person name="Ma J."/>
        </authorList>
    </citation>
    <scope>NUCLEOTIDE SEQUENCE [LARGE SCALE GENOMIC DNA]</scope>
    <source>
        <strain evidence="2">CCUG 63369</strain>
    </source>
</reference>
<evidence type="ECO:0000313" key="2">
    <source>
        <dbReference type="Proteomes" id="UP001596956"/>
    </source>
</evidence>
<name>A0ABW3BL25_9ACTN</name>
<dbReference type="Gene3D" id="3.30.590.20">
    <property type="match status" value="1"/>
</dbReference>
<dbReference type="EMBL" id="JBHTHR010001102">
    <property type="protein sequence ID" value="MFD0803761.1"/>
    <property type="molecule type" value="Genomic_DNA"/>
</dbReference>